<feature type="domain" description="F-box" evidence="1">
    <location>
        <begin position="1"/>
        <end position="45"/>
    </location>
</feature>
<dbReference type="PROSITE" id="PS50181">
    <property type="entry name" value="FBOX"/>
    <property type="match status" value="1"/>
</dbReference>
<organism evidence="2 3">
    <name type="scientific">Polypedilum vanderplanki</name>
    <name type="common">Sleeping chironomid midge</name>
    <dbReference type="NCBI Taxonomy" id="319348"/>
    <lineage>
        <taxon>Eukaryota</taxon>
        <taxon>Metazoa</taxon>
        <taxon>Ecdysozoa</taxon>
        <taxon>Arthropoda</taxon>
        <taxon>Hexapoda</taxon>
        <taxon>Insecta</taxon>
        <taxon>Pterygota</taxon>
        <taxon>Neoptera</taxon>
        <taxon>Endopterygota</taxon>
        <taxon>Diptera</taxon>
        <taxon>Nematocera</taxon>
        <taxon>Chironomoidea</taxon>
        <taxon>Chironomidae</taxon>
        <taxon>Chironominae</taxon>
        <taxon>Polypedilum</taxon>
        <taxon>Polypedilum</taxon>
    </lineage>
</organism>
<dbReference type="EMBL" id="JADBJN010000004">
    <property type="protein sequence ID" value="KAG5669017.1"/>
    <property type="molecule type" value="Genomic_DNA"/>
</dbReference>
<protein>
    <recommendedName>
        <fullName evidence="1">F-box domain-containing protein</fullName>
    </recommendedName>
</protein>
<sequence>MKNLPEEIFIKIFSYLDNNSIWNLLNVCKQWTKIISNSSKLMKKFHLIIDKDLLIYENLTNLPKASIKNVKIRNLNIFDGVTTMTKNISFYQHFLQPFSYHENEILTENSELKLILKVINFYKNSIEYFEIFNSKLRSIENLCDILKNLKNLINFKVINVTILTDSSPSIIIFPYLKSVSFLKNHGENIEIFFEIFKSNKTIEKIELIDHNWTSFSVNHDAFNSFVRSLPNFKHLVMNGTGTASYFNQNDFPFKLTSLDAYMIGFHWTETRPRLNFLRSQIGNLKDLKLGKLPYDFDGGEVLKFIIEEMNLEKFYYGEIPLILNGQKQEVEEIWFNEVTVMAGMEMLRQFPSIKKLRFWLCATGTHNEQILQNIQQFPRTFNNLQELKIVDNSDGCHELPKFVCIYKACRNVKKLIVESNEENLCENLREFLPFMTQLEEIELNYNNTHIQEKLQAIRDNCLTLKMLKIRNEQIEIARRIFENSNINIETI</sequence>
<dbReference type="Proteomes" id="UP001107558">
    <property type="component" value="Chromosome 4"/>
</dbReference>
<evidence type="ECO:0000313" key="2">
    <source>
        <dbReference type="EMBL" id="KAG5669017.1"/>
    </source>
</evidence>
<dbReference type="Gene3D" id="3.80.10.10">
    <property type="entry name" value="Ribonuclease Inhibitor"/>
    <property type="match status" value="1"/>
</dbReference>
<dbReference type="SMART" id="SM00256">
    <property type="entry name" value="FBOX"/>
    <property type="match status" value="1"/>
</dbReference>
<comment type="caution">
    <text evidence="2">The sequence shown here is derived from an EMBL/GenBank/DDBJ whole genome shotgun (WGS) entry which is preliminary data.</text>
</comment>
<dbReference type="SUPFAM" id="SSF52047">
    <property type="entry name" value="RNI-like"/>
    <property type="match status" value="1"/>
</dbReference>
<dbReference type="SUPFAM" id="SSF81383">
    <property type="entry name" value="F-box domain"/>
    <property type="match status" value="1"/>
</dbReference>
<dbReference type="InterPro" id="IPR001810">
    <property type="entry name" value="F-box_dom"/>
</dbReference>
<accession>A0A9J6BGK4</accession>
<dbReference type="InterPro" id="IPR036047">
    <property type="entry name" value="F-box-like_dom_sf"/>
</dbReference>
<proteinExistence type="predicted"/>
<dbReference type="CDD" id="cd09917">
    <property type="entry name" value="F-box_SF"/>
    <property type="match status" value="1"/>
</dbReference>
<gene>
    <name evidence="2" type="ORF">PVAND_016919</name>
</gene>
<evidence type="ECO:0000259" key="1">
    <source>
        <dbReference type="PROSITE" id="PS50181"/>
    </source>
</evidence>
<evidence type="ECO:0000313" key="3">
    <source>
        <dbReference type="Proteomes" id="UP001107558"/>
    </source>
</evidence>
<dbReference type="Pfam" id="PF12937">
    <property type="entry name" value="F-box-like"/>
    <property type="match status" value="1"/>
</dbReference>
<dbReference type="AlphaFoldDB" id="A0A9J6BGK4"/>
<name>A0A9J6BGK4_POLVA</name>
<dbReference type="Gene3D" id="1.20.1280.50">
    <property type="match status" value="1"/>
</dbReference>
<keyword evidence="3" id="KW-1185">Reference proteome</keyword>
<dbReference type="OrthoDB" id="7798387at2759"/>
<dbReference type="InterPro" id="IPR032675">
    <property type="entry name" value="LRR_dom_sf"/>
</dbReference>
<reference evidence="2" key="1">
    <citation type="submission" date="2021-03" db="EMBL/GenBank/DDBJ databases">
        <title>Chromosome level genome of the anhydrobiotic midge Polypedilum vanderplanki.</title>
        <authorList>
            <person name="Yoshida Y."/>
            <person name="Kikawada T."/>
            <person name="Gusev O."/>
        </authorList>
    </citation>
    <scope>NUCLEOTIDE SEQUENCE</scope>
    <source>
        <strain evidence="2">NIAS01</strain>
        <tissue evidence="2">Whole body or cell culture</tissue>
    </source>
</reference>